<name>A0A8J6QSV2_9BACT</name>
<dbReference type="InterPro" id="IPR045086">
    <property type="entry name" value="OBG_GTPase"/>
</dbReference>
<protein>
    <recommendedName>
        <fullName evidence="8">GTPase Obg</fullName>
        <ecNumber evidence="8">3.6.5.-</ecNumber>
    </recommendedName>
    <alternativeName>
        <fullName evidence="8">GTP-binding protein Obg</fullName>
    </alternativeName>
</protein>
<evidence type="ECO:0000256" key="1">
    <source>
        <dbReference type="ARBA" id="ARBA00007699"/>
    </source>
</evidence>
<keyword evidence="2 8" id="KW-0963">Cytoplasm</keyword>
<dbReference type="NCBIfam" id="NF008955">
    <property type="entry name" value="PRK12297.1"/>
    <property type="match status" value="1"/>
</dbReference>
<dbReference type="PANTHER" id="PTHR11702">
    <property type="entry name" value="DEVELOPMENTALLY REGULATED GTP-BINDING PROTEIN-RELATED"/>
    <property type="match status" value="1"/>
</dbReference>
<dbReference type="GO" id="GO:0042254">
    <property type="term" value="P:ribosome biogenesis"/>
    <property type="evidence" value="ECO:0007669"/>
    <property type="project" value="UniProtKB-UniRule"/>
</dbReference>
<feature type="domain" description="Obg" evidence="10">
    <location>
        <begin position="1"/>
        <end position="159"/>
    </location>
</feature>
<feature type="domain" description="OBG-type G" evidence="9">
    <location>
        <begin position="160"/>
        <end position="331"/>
    </location>
</feature>
<dbReference type="NCBIfam" id="TIGR02729">
    <property type="entry name" value="Obg_CgtA"/>
    <property type="match status" value="1"/>
</dbReference>
<dbReference type="InterPro" id="IPR014100">
    <property type="entry name" value="GTP-bd_Obg/CgtA"/>
</dbReference>
<dbReference type="GO" id="GO:0043022">
    <property type="term" value="F:ribosome binding"/>
    <property type="evidence" value="ECO:0007669"/>
    <property type="project" value="UniProtKB-ARBA"/>
</dbReference>
<proteinExistence type="inferred from homology"/>
<comment type="similarity">
    <text evidence="1 8">Belongs to the TRAFAC class OBG-HflX-like GTPase superfamily. OBG GTPase family.</text>
</comment>
<accession>A0A8J6QSV2</accession>
<gene>
    <name evidence="11" type="primary">obgE</name>
    <name evidence="8" type="synonym">obg</name>
    <name evidence="11" type="ORF">ICT70_10840</name>
</gene>
<dbReference type="InterPro" id="IPR031167">
    <property type="entry name" value="G_OBG"/>
</dbReference>
<organism evidence="11 12">
    <name type="scientific">Pelovirga terrestris</name>
    <dbReference type="NCBI Taxonomy" id="2771352"/>
    <lineage>
        <taxon>Bacteria</taxon>
        <taxon>Pseudomonadati</taxon>
        <taxon>Thermodesulfobacteriota</taxon>
        <taxon>Desulfuromonadia</taxon>
        <taxon>Geobacterales</taxon>
        <taxon>Geobacteraceae</taxon>
        <taxon>Pelovirga</taxon>
    </lineage>
</organism>
<dbReference type="RefSeq" id="WP_191156484.1">
    <property type="nucleotide sequence ID" value="NZ_JACWUN010000012.1"/>
</dbReference>
<dbReference type="InterPro" id="IPR027417">
    <property type="entry name" value="P-loop_NTPase"/>
</dbReference>
<dbReference type="NCBIfam" id="NF008956">
    <property type="entry name" value="PRK12299.1"/>
    <property type="match status" value="1"/>
</dbReference>
<evidence type="ECO:0000256" key="2">
    <source>
        <dbReference type="ARBA" id="ARBA00022490"/>
    </source>
</evidence>
<dbReference type="GO" id="GO:0005525">
    <property type="term" value="F:GTP binding"/>
    <property type="evidence" value="ECO:0007669"/>
    <property type="project" value="UniProtKB-UniRule"/>
</dbReference>
<comment type="function">
    <text evidence="8">An essential GTPase which binds GTP, GDP and possibly (p)ppGpp with moderate affinity, with high nucleotide exchange rates and a fairly low GTP hydrolysis rate. Plays a role in control of the cell cycle, stress response, ribosome biogenesis and in those bacteria that undergo differentiation, in morphogenesis control.</text>
</comment>
<feature type="binding site" evidence="8">
    <location>
        <position position="173"/>
    </location>
    <ligand>
        <name>Mg(2+)</name>
        <dbReference type="ChEBI" id="CHEBI:18420"/>
    </ligand>
</feature>
<dbReference type="InterPro" id="IPR036726">
    <property type="entry name" value="GTP1_OBG_dom_sf"/>
</dbReference>
<dbReference type="PANTHER" id="PTHR11702:SF31">
    <property type="entry name" value="MITOCHONDRIAL RIBOSOME-ASSOCIATED GTPASE 2"/>
    <property type="match status" value="1"/>
</dbReference>
<dbReference type="HAMAP" id="MF_01454">
    <property type="entry name" value="GTPase_Obg"/>
    <property type="match status" value="1"/>
</dbReference>
<evidence type="ECO:0000256" key="6">
    <source>
        <dbReference type="ARBA" id="ARBA00022842"/>
    </source>
</evidence>
<keyword evidence="7 8" id="KW-0342">GTP-binding</keyword>
<keyword evidence="4 8" id="KW-0547">Nucleotide-binding</keyword>
<keyword evidence="12" id="KW-1185">Reference proteome</keyword>
<dbReference type="NCBIfam" id="NF008954">
    <property type="entry name" value="PRK12296.1"/>
    <property type="match status" value="1"/>
</dbReference>
<keyword evidence="3 8" id="KW-0479">Metal-binding</keyword>
<feature type="binding site" evidence="8">
    <location>
        <begin position="213"/>
        <end position="216"/>
    </location>
    <ligand>
        <name>GTP</name>
        <dbReference type="ChEBI" id="CHEBI:37565"/>
    </ligand>
</feature>
<dbReference type="PROSITE" id="PS51710">
    <property type="entry name" value="G_OBG"/>
    <property type="match status" value="1"/>
</dbReference>
<evidence type="ECO:0000256" key="8">
    <source>
        <dbReference type="HAMAP-Rule" id="MF_01454"/>
    </source>
</evidence>
<dbReference type="GO" id="GO:0003924">
    <property type="term" value="F:GTPase activity"/>
    <property type="evidence" value="ECO:0007669"/>
    <property type="project" value="UniProtKB-UniRule"/>
</dbReference>
<keyword evidence="5 8" id="KW-0378">Hydrolase</keyword>
<dbReference type="SUPFAM" id="SSF52540">
    <property type="entry name" value="P-loop containing nucleoside triphosphate hydrolases"/>
    <property type="match status" value="1"/>
</dbReference>
<dbReference type="PROSITE" id="PS51883">
    <property type="entry name" value="OBG"/>
    <property type="match status" value="1"/>
</dbReference>
<comment type="cofactor">
    <cofactor evidence="8">
        <name>Mg(2+)</name>
        <dbReference type="ChEBI" id="CHEBI:18420"/>
    </cofactor>
</comment>
<dbReference type="AlphaFoldDB" id="A0A8J6QSV2"/>
<comment type="subcellular location">
    <subcellularLocation>
        <location evidence="8">Cytoplasm</location>
    </subcellularLocation>
</comment>
<dbReference type="InterPro" id="IPR006169">
    <property type="entry name" value="GTP1_OBG_dom"/>
</dbReference>
<evidence type="ECO:0000259" key="10">
    <source>
        <dbReference type="PROSITE" id="PS51883"/>
    </source>
</evidence>
<dbReference type="PRINTS" id="PR00326">
    <property type="entry name" value="GTP1OBG"/>
</dbReference>
<dbReference type="PIRSF" id="PIRSF002401">
    <property type="entry name" value="GTP_bd_Obg/CgtA"/>
    <property type="match status" value="1"/>
</dbReference>
<comment type="subunit">
    <text evidence="8">Monomer.</text>
</comment>
<reference evidence="11" key="1">
    <citation type="submission" date="2020-09" db="EMBL/GenBank/DDBJ databases">
        <title>Pelobacter alkaliphilus sp. nov., a novel anaerobic arsenate-reducing bacterium from terrestrial mud volcano.</title>
        <authorList>
            <person name="Khomyakova M.A."/>
            <person name="Merkel A.Y."/>
            <person name="Slobodkin A.I."/>
        </authorList>
    </citation>
    <scope>NUCLEOTIDE SEQUENCE</scope>
    <source>
        <strain evidence="11">M08fum</strain>
    </source>
</reference>
<feature type="binding site" evidence="8">
    <location>
        <begin position="166"/>
        <end position="173"/>
    </location>
    <ligand>
        <name>GTP</name>
        <dbReference type="ChEBI" id="CHEBI:37565"/>
    </ligand>
</feature>
<dbReference type="EMBL" id="JACWUN010000012">
    <property type="protein sequence ID" value="MBD1401170.1"/>
    <property type="molecule type" value="Genomic_DNA"/>
</dbReference>
<comment type="caution">
    <text evidence="11">The sequence shown here is derived from an EMBL/GenBank/DDBJ whole genome shotgun (WGS) entry which is preliminary data.</text>
</comment>
<sequence>MKFVDQVKIDVKAGDGGRGCLSFRREKFIPRGGPDGGDGGRGGDVVFIVDSGLSTLLDYRYMRHYRAQNGAPGMGKNMHGKSGERLELRVPPGTLIYDDASGEILADLTDENTELLLLKGGQGGRGNARFATSTNRAPRHAQPGIAGEEKTLRLELKLLADVGLVGLPNAGKSTLISAISAARPKIADYPFTTLIPNLGVVRYGGYKTLVVADIPGLIAGASQGQGLGTRFLRHVERTDLFLHLVDLSCMQSGDAFDNFQMINNELRRHDESLALKPQLVVLTKIDVPEVREGIDEYRQHFEALGYPVLAISAVTGEGVKELVHALGRELERLRRGAEDEEDE</sequence>
<dbReference type="FunFam" id="2.70.210.12:FF:000001">
    <property type="entry name" value="GTPase Obg"/>
    <property type="match status" value="1"/>
</dbReference>
<feature type="binding site" evidence="8">
    <location>
        <begin position="191"/>
        <end position="195"/>
    </location>
    <ligand>
        <name>GTP</name>
        <dbReference type="ChEBI" id="CHEBI:37565"/>
    </ligand>
</feature>
<evidence type="ECO:0000256" key="5">
    <source>
        <dbReference type="ARBA" id="ARBA00022801"/>
    </source>
</evidence>
<dbReference type="GO" id="GO:0005737">
    <property type="term" value="C:cytoplasm"/>
    <property type="evidence" value="ECO:0007669"/>
    <property type="project" value="UniProtKB-SubCell"/>
</dbReference>
<dbReference type="SUPFAM" id="SSF82051">
    <property type="entry name" value="Obg GTP-binding protein N-terminal domain"/>
    <property type="match status" value="1"/>
</dbReference>
<feature type="binding site" evidence="8">
    <location>
        <begin position="283"/>
        <end position="286"/>
    </location>
    <ligand>
        <name>GTP</name>
        <dbReference type="ChEBI" id="CHEBI:37565"/>
    </ligand>
</feature>
<keyword evidence="6 8" id="KW-0460">Magnesium</keyword>
<feature type="binding site" evidence="8">
    <location>
        <begin position="312"/>
        <end position="314"/>
    </location>
    <ligand>
        <name>GTP</name>
        <dbReference type="ChEBI" id="CHEBI:37565"/>
    </ligand>
</feature>
<dbReference type="Proteomes" id="UP000632828">
    <property type="component" value="Unassembled WGS sequence"/>
</dbReference>
<evidence type="ECO:0000259" key="9">
    <source>
        <dbReference type="PROSITE" id="PS51710"/>
    </source>
</evidence>
<evidence type="ECO:0000256" key="3">
    <source>
        <dbReference type="ARBA" id="ARBA00022723"/>
    </source>
</evidence>
<dbReference type="Pfam" id="PF01018">
    <property type="entry name" value="GTP1_OBG"/>
    <property type="match status" value="1"/>
</dbReference>
<dbReference type="GO" id="GO:0000287">
    <property type="term" value="F:magnesium ion binding"/>
    <property type="evidence" value="ECO:0007669"/>
    <property type="project" value="InterPro"/>
</dbReference>
<evidence type="ECO:0000313" key="11">
    <source>
        <dbReference type="EMBL" id="MBD1401170.1"/>
    </source>
</evidence>
<dbReference type="EC" id="3.6.5.-" evidence="8"/>
<dbReference type="Pfam" id="PF01926">
    <property type="entry name" value="MMR_HSR1"/>
    <property type="match status" value="1"/>
</dbReference>
<evidence type="ECO:0000256" key="7">
    <source>
        <dbReference type="ARBA" id="ARBA00023134"/>
    </source>
</evidence>
<feature type="binding site" evidence="8">
    <location>
        <position position="193"/>
    </location>
    <ligand>
        <name>Mg(2+)</name>
        <dbReference type="ChEBI" id="CHEBI:18420"/>
    </ligand>
</feature>
<dbReference type="Gene3D" id="2.70.210.12">
    <property type="entry name" value="GTP1/OBG domain"/>
    <property type="match status" value="1"/>
</dbReference>
<evidence type="ECO:0000313" key="12">
    <source>
        <dbReference type="Proteomes" id="UP000632828"/>
    </source>
</evidence>
<dbReference type="Gene3D" id="3.40.50.300">
    <property type="entry name" value="P-loop containing nucleotide triphosphate hydrolases"/>
    <property type="match status" value="1"/>
</dbReference>
<dbReference type="CDD" id="cd01898">
    <property type="entry name" value="Obg"/>
    <property type="match status" value="1"/>
</dbReference>
<dbReference type="InterPro" id="IPR006073">
    <property type="entry name" value="GTP-bd"/>
</dbReference>
<evidence type="ECO:0000256" key="4">
    <source>
        <dbReference type="ARBA" id="ARBA00022741"/>
    </source>
</evidence>